<reference evidence="2" key="1">
    <citation type="submission" date="2022-03" db="EMBL/GenBank/DDBJ databases">
        <authorList>
            <person name="Martin H S."/>
        </authorList>
    </citation>
    <scope>NUCLEOTIDE SEQUENCE</scope>
</reference>
<dbReference type="EMBL" id="OW152819">
    <property type="protein sequence ID" value="CAH2073133.1"/>
    <property type="molecule type" value="Genomic_DNA"/>
</dbReference>
<evidence type="ECO:0008006" key="4">
    <source>
        <dbReference type="Google" id="ProtNLM"/>
    </source>
</evidence>
<accession>A0ABN8J3J2</accession>
<feature type="region of interest" description="Disordered" evidence="1">
    <location>
        <begin position="69"/>
        <end position="92"/>
    </location>
</feature>
<evidence type="ECO:0000313" key="2">
    <source>
        <dbReference type="EMBL" id="CAH2073133.1"/>
    </source>
</evidence>
<evidence type="ECO:0000313" key="3">
    <source>
        <dbReference type="Proteomes" id="UP000837857"/>
    </source>
</evidence>
<dbReference type="Proteomes" id="UP000837857">
    <property type="component" value="Chromosome 7"/>
</dbReference>
<evidence type="ECO:0000256" key="1">
    <source>
        <dbReference type="SAM" id="MobiDB-lite"/>
    </source>
</evidence>
<organism evidence="2 3">
    <name type="scientific">Iphiclides podalirius</name>
    <name type="common">scarce swallowtail</name>
    <dbReference type="NCBI Taxonomy" id="110791"/>
    <lineage>
        <taxon>Eukaryota</taxon>
        <taxon>Metazoa</taxon>
        <taxon>Ecdysozoa</taxon>
        <taxon>Arthropoda</taxon>
        <taxon>Hexapoda</taxon>
        <taxon>Insecta</taxon>
        <taxon>Pterygota</taxon>
        <taxon>Neoptera</taxon>
        <taxon>Endopterygota</taxon>
        <taxon>Lepidoptera</taxon>
        <taxon>Glossata</taxon>
        <taxon>Ditrysia</taxon>
        <taxon>Papilionoidea</taxon>
        <taxon>Papilionidae</taxon>
        <taxon>Papilioninae</taxon>
        <taxon>Iphiclides</taxon>
    </lineage>
</organism>
<keyword evidence="3" id="KW-1185">Reference proteome</keyword>
<proteinExistence type="predicted"/>
<protein>
    <recommendedName>
        <fullName evidence="4">Secreted protein</fullName>
    </recommendedName>
</protein>
<feature type="non-terminal residue" evidence="2">
    <location>
        <position position="92"/>
    </location>
</feature>
<gene>
    <name evidence="2" type="ORF">IPOD504_LOCUS15498</name>
</gene>
<name>A0ABN8J3J2_9NEOP</name>
<sequence length="92" mass="9839">MARPSTRTRLTFVLARTCACASGRFPPKSNASTASGPNYGRLMFTSNLGLDPSSVPLCGAHAHPNRRRYAISGRRNSSSLADASRWDAAAQD</sequence>